<feature type="region of interest" description="Disordered" evidence="1">
    <location>
        <begin position="51"/>
        <end position="103"/>
    </location>
</feature>
<feature type="compositionally biased region" description="Basic and acidic residues" evidence="1">
    <location>
        <begin position="166"/>
        <end position="182"/>
    </location>
</feature>
<dbReference type="EMBL" id="JACAZI010000015">
    <property type="protein sequence ID" value="KAF7344173.1"/>
    <property type="molecule type" value="Genomic_DNA"/>
</dbReference>
<dbReference type="Proteomes" id="UP000620124">
    <property type="component" value="Unassembled WGS sequence"/>
</dbReference>
<feature type="compositionally biased region" description="Acidic residues" evidence="1">
    <location>
        <begin position="73"/>
        <end position="90"/>
    </location>
</feature>
<evidence type="ECO:0000313" key="2">
    <source>
        <dbReference type="EMBL" id="KAF7344173.1"/>
    </source>
</evidence>
<dbReference type="OrthoDB" id="6511194at2759"/>
<protein>
    <submittedName>
        <fullName evidence="2">Uncharacterized protein</fullName>
    </submittedName>
</protein>
<accession>A0A8H7CQV6</accession>
<evidence type="ECO:0000256" key="1">
    <source>
        <dbReference type="SAM" id="MobiDB-lite"/>
    </source>
</evidence>
<reference evidence="2" key="1">
    <citation type="submission" date="2020-05" db="EMBL/GenBank/DDBJ databases">
        <title>Mycena genomes resolve the evolution of fungal bioluminescence.</title>
        <authorList>
            <person name="Tsai I.J."/>
        </authorList>
    </citation>
    <scope>NUCLEOTIDE SEQUENCE</scope>
    <source>
        <strain evidence="2">CCC161011</strain>
    </source>
</reference>
<feature type="compositionally biased region" description="Basic residues" evidence="1">
    <location>
        <begin position="155"/>
        <end position="165"/>
    </location>
</feature>
<proteinExistence type="predicted"/>
<comment type="caution">
    <text evidence="2">The sequence shown here is derived from an EMBL/GenBank/DDBJ whole genome shotgun (WGS) entry which is preliminary data.</text>
</comment>
<feature type="region of interest" description="Disordered" evidence="1">
    <location>
        <begin position="138"/>
        <end position="186"/>
    </location>
</feature>
<dbReference type="AlphaFoldDB" id="A0A8H7CQV6"/>
<sequence length="448" mass="50558">MRRTFVASASINSICLPSRSIWAHHLVDPQNNAASHFKALAKLFPNEAKWHVVPDTPSQPSDPEYSPDWPSDLVDESEDESEAEEFDLANEDGMKSKPGSDIDVDSDVEVEEEGQAFPLATEFLEDEVLLERLLSQAEKRGDDADEEEWVPPRVRYQRQRRKQEKKSRGEYKKGPDVASKSDRTKRRYRHSVAIQIKLRAGSDFVKLHPVRNPALDASAVEISDGAEMSGIEEQSPYPLNEDAQSETSAMFIDEQTTNIDPAGADSDSDSFSENALPLPLAEEEAMHEWELEAEYETLMFGPVPEIRDWNTLRDQIKQNLKKKAKTLTLTQFNQLTIIRNFATLRLKGLGRLAASREIAAQWHEGEGFHFACQVRALARHYQHFEQLPVEKRGGLRASRSLLCDETVKTAAQDWLMAQKVGTVCPTLFQHALNEVILPALGIYPKKPV</sequence>
<keyword evidence="3" id="KW-1185">Reference proteome</keyword>
<organism evidence="2 3">
    <name type="scientific">Mycena venus</name>
    <dbReference type="NCBI Taxonomy" id="2733690"/>
    <lineage>
        <taxon>Eukaryota</taxon>
        <taxon>Fungi</taxon>
        <taxon>Dikarya</taxon>
        <taxon>Basidiomycota</taxon>
        <taxon>Agaricomycotina</taxon>
        <taxon>Agaricomycetes</taxon>
        <taxon>Agaricomycetidae</taxon>
        <taxon>Agaricales</taxon>
        <taxon>Marasmiineae</taxon>
        <taxon>Mycenaceae</taxon>
        <taxon>Mycena</taxon>
    </lineage>
</organism>
<name>A0A8H7CQV6_9AGAR</name>
<gene>
    <name evidence="2" type="ORF">MVEN_01707700</name>
</gene>
<evidence type="ECO:0000313" key="3">
    <source>
        <dbReference type="Proteomes" id="UP000620124"/>
    </source>
</evidence>